<dbReference type="AlphaFoldDB" id="A0A0F9BJE1"/>
<dbReference type="Pfam" id="PF17236">
    <property type="entry name" value="SU10_MCP"/>
    <property type="match status" value="1"/>
</dbReference>
<proteinExistence type="predicted"/>
<reference evidence="1" key="1">
    <citation type="journal article" date="2015" name="Nature">
        <title>Complex archaea that bridge the gap between prokaryotes and eukaryotes.</title>
        <authorList>
            <person name="Spang A."/>
            <person name="Saw J.H."/>
            <person name="Jorgensen S.L."/>
            <person name="Zaremba-Niedzwiedzka K."/>
            <person name="Martijn J."/>
            <person name="Lind A.E."/>
            <person name="van Eijk R."/>
            <person name="Schleper C."/>
            <person name="Guy L."/>
            <person name="Ettema T.J."/>
        </authorList>
    </citation>
    <scope>NUCLEOTIDE SEQUENCE</scope>
</reference>
<name>A0A0F9BJE1_9ZZZZ</name>
<gene>
    <name evidence="1" type="ORF">LCGC14_2782650</name>
</gene>
<feature type="non-terminal residue" evidence="1">
    <location>
        <position position="372"/>
    </location>
</feature>
<comment type="caution">
    <text evidence="1">The sequence shown here is derived from an EMBL/GenBank/DDBJ whole genome shotgun (WGS) entry which is preliminary data.</text>
</comment>
<accession>A0A0F9BJE1</accession>
<dbReference type="InterPro" id="IPR035198">
    <property type="entry name" value="SU10_MCP"/>
</dbReference>
<dbReference type="EMBL" id="LAZR01051744">
    <property type="protein sequence ID" value="KKK84506.1"/>
    <property type="molecule type" value="Genomic_DNA"/>
</dbReference>
<sequence>MSYKANTIKELLAVYYGSDVLKDAPVTSGTTGVFNAVFGKFIWDQFNQEANAFGLLPKTIWRKSGWRLATAKAGSSGDGGVAEGGAIPESIKRTFLEVTNTLKTVAHNFEVTEIQEYLASVDDDAAANLAEQMMSGAAKHKEAMNQQLLSDVSAVADAAGGANDYTGRTGFETIDRVISNDSEEDAFGGASDAYFDIFGLDRDSATTFDSVVSHNSGTDRSLTDSLIRTNIYNVKDAGGNTTVMITGWDTMRVAIGIYSDQLRYSNVVSEARVTISVNGIESEQGLDAGTRISTIYSIPWIASKDVTQDTISRIYLLDTSDPEGSGEARLSLSIARPTRFFEAGVDRGTPFVIDKFTTQLLYETLGEIKCTR</sequence>
<organism evidence="1">
    <name type="scientific">marine sediment metagenome</name>
    <dbReference type="NCBI Taxonomy" id="412755"/>
    <lineage>
        <taxon>unclassified sequences</taxon>
        <taxon>metagenomes</taxon>
        <taxon>ecological metagenomes</taxon>
    </lineage>
</organism>
<evidence type="ECO:0000313" key="1">
    <source>
        <dbReference type="EMBL" id="KKK84506.1"/>
    </source>
</evidence>
<protein>
    <submittedName>
        <fullName evidence="1">Uncharacterized protein</fullName>
    </submittedName>
</protein>